<comment type="caution">
    <text evidence="2">The sequence shown here is derived from an EMBL/GenBank/DDBJ whole genome shotgun (WGS) entry which is preliminary data.</text>
</comment>
<feature type="region of interest" description="Disordered" evidence="1">
    <location>
        <begin position="13"/>
        <end position="49"/>
    </location>
</feature>
<dbReference type="RefSeq" id="WP_124421782.1">
    <property type="nucleotide sequence ID" value="NZ_JXCQ01000012.1"/>
</dbReference>
<name>A0A0D0SL31_PSEFL</name>
<dbReference type="AlphaFoldDB" id="A0A0D0SL31"/>
<evidence type="ECO:0000313" key="2">
    <source>
        <dbReference type="EMBL" id="KIR22728.1"/>
    </source>
</evidence>
<organism evidence="2 3">
    <name type="scientific">Pseudomonas fluorescens</name>
    <dbReference type="NCBI Taxonomy" id="294"/>
    <lineage>
        <taxon>Bacteria</taxon>
        <taxon>Pseudomonadati</taxon>
        <taxon>Pseudomonadota</taxon>
        <taxon>Gammaproteobacteria</taxon>
        <taxon>Pseudomonadales</taxon>
        <taxon>Pseudomonadaceae</taxon>
        <taxon>Pseudomonas</taxon>
    </lineage>
</organism>
<accession>A0A0D0SL31</accession>
<evidence type="ECO:0000256" key="1">
    <source>
        <dbReference type="SAM" id="MobiDB-lite"/>
    </source>
</evidence>
<proteinExistence type="predicted"/>
<protein>
    <submittedName>
        <fullName evidence="2">Uncharacterized protein</fullName>
    </submittedName>
</protein>
<feature type="compositionally biased region" description="Low complexity" evidence="1">
    <location>
        <begin position="29"/>
        <end position="40"/>
    </location>
</feature>
<evidence type="ECO:0000313" key="3">
    <source>
        <dbReference type="Proteomes" id="UP000032210"/>
    </source>
</evidence>
<dbReference type="PATRIC" id="fig|294.125.peg.1901"/>
<sequence>MTIFGDVNATKTLSNNVMNEPPVTDTKVSNDSAAAHSNSHTQIPDTPESRTAYDAQLAKTYASALATHSYETSMLRPDVQVPAQSTLGRWRTQLDSAFKSPGFLQWANTQGLDIKSLKLDPFLGELTGSVNGKMQTFSLKDDSGWSDVSRLLLSIARVIAPARGQAFSYPWPEGKVPLHTVGRFYAAPIDLTPSQAASHIEKLKAGSAFEFAPVGHAPQRSIEALKEQGKALGDDANHHALLAALRSLVGDAEGKVDLNNARVPIDQRSSLFLTEQLRDISVAQMLEKHGHQLPDSLLQAHSLADSLSFDLAHRMPGPDAGGVRHIVGLLNVDKLDKIKNVVDQWMSERASPTPGPQAGAGSLINILISALPASTQNMIADNPAVAMDQLIRSPEAQALGKAIQKEIGLAESPTSAIEAVTAALIRELDPNPGKSRFNLAGYNLYNSENVGVSAAEIVKRFTAHLETKVDVKAAPLAAQLLLSAVAPELLIDTGLVHGAHGFKDFMIAVALVDDNAAGASANMTPSQILDYAEAQLNILSKEELSLISVDAVIAYGLGNQEIKVNRDGHFTGEDIERSLTVAKQQGDQLDWARSELLKPPPTREGVALAEFKRVFPDIDPTKTTLRGIMDGSYIVSPLDVYMTEPFEPDMWRPIDEKELPWEQMKLRFSELHENINEKFSNIFDDYTRTQSAAESVAFKYHLSLMPLAEQERIKQSDVTFLTVSRPFLGTEEVNNLSLYPGRQPRTPTPHELKELEGGQGVLVKVEGPDGKVDYYSYFPGLGKIVKEQGAPSEYSDFDDSNYFSKGSKNRVSGTYNVVAEYGVTNKERDSPGVTGQGVGPYFSERNGSLATVVGDFFTKNHDYLKTYYFGATRIEENTRRNQSINEFLLSLVPFYDGIRDAINGNVAGAVFNIGFDILGFLLPGASAANRALKLGKSTGKVLARSFFAGLGASVGVTDIIELPKNIKRGIVALGKDASKLYKHADEILPRLKGNYRAYDVSKAYKDGEIVKGAYKTAPDGVSVPVVAMFQKGAWYAFDTVTKTPFGPQLAQFGLLDMISTKASNNSNDNIYERAIPSLV</sequence>
<gene>
    <name evidence="2" type="ORF">PFLU3_18520</name>
</gene>
<dbReference type="EMBL" id="JXCQ01000012">
    <property type="protein sequence ID" value="KIR22728.1"/>
    <property type="molecule type" value="Genomic_DNA"/>
</dbReference>
<reference evidence="2 3" key="1">
    <citation type="submission" date="2015-01" db="EMBL/GenBank/DDBJ databases">
        <title>Genome sequence of the beneficial rhizobacterium Pseudomonas fluorescens 2-79.</title>
        <authorList>
            <person name="Thuermer A."/>
            <person name="Daniel R."/>
        </authorList>
    </citation>
    <scope>NUCLEOTIDE SEQUENCE [LARGE SCALE GENOMIC DNA]</scope>
    <source>
        <strain evidence="2 3">2-79</strain>
    </source>
</reference>
<dbReference type="Proteomes" id="UP000032210">
    <property type="component" value="Unassembled WGS sequence"/>
</dbReference>